<evidence type="ECO:0000313" key="2">
    <source>
        <dbReference type="Proteomes" id="UP000034350"/>
    </source>
</evidence>
<dbReference type="GeneID" id="36318980"/>
<reference evidence="1 2" key="1">
    <citation type="journal article" date="2015" name="Environ. Microbiol.">
        <title>Genome analyses suggest the presence of polyploidy and recent human-driven expansions in eight global populations of the honeybee pathogen Nosema ceranae.</title>
        <authorList>
            <person name="Pelin A."/>
            <person name="Selman M."/>
            <person name="Aris-Brosou S."/>
            <person name="Farinelli L."/>
            <person name="Corradi N."/>
        </authorList>
    </citation>
    <scope>NUCLEOTIDE SEQUENCE [LARGE SCALE GENOMIC DNA]</scope>
    <source>
        <strain evidence="1 2">PA08 1199</strain>
    </source>
</reference>
<evidence type="ECO:0000313" key="1">
    <source>
        <dbReference type="EMBL" id="KKO73989.1"/>
    </source>
</evidence>
<keyword evidence="2" id="KW-1185">Reference proteome</keyword>
<protein>
    <submittedName>
        <fullName evidence="1">Uncharacterized protein</fullName>
    </submittedName>
</protein>
<dbReference type="AlphaFoldDB" id="A0A0F9Z7S5"/>
<gene>
    <name evidence="1" type="ORF">AAJ76_148000429</name>
</gene>
<sequence>MVEGPNKLRQIIIFLFYNEMCPHCNEKIKTVDCMATQHERMLAHDYVQNMTTH</sequence>
<dbReference type="RefSeq" id="XP_024329731.1">
    <property type="nucleotide sequence ID" value="XM_024474073.1"/>
</dbReference>
<dbReference type="EMBL" id="JPQZ01000148">
    <property type="protein sequence ID" value="KKO73989.1"/>
    <property type="molecule type" value="Genomic_DNA"/>
</dbReference>
<dbReference type="Proteomes" id="UP000034350">
    <property type="component" value="Unassembled WGS sequence"/>
</dbReference>
<dbReference type="VEuPathDB" id="MicrosporidiaDB:AAJ76_148000429"/>
<name>A0A0F9Z7S5_9MICR</name>
<proteinExistence type="predicted"/>
<organism evidence="1 2">
    <name type="scientific">Vairimorpha ceranae</name>
    <dbReference type="NCBI Taxonomy" id="40302"/>
    <lineage>
        <taxon>Eukaryota</taxon>
        <taxon>Fungi</taxon>
        <taxon>Fungi incertae sedis</taxon>
        <taxon>Microsporidia</taxon>
        <taxon>Nosematidae</taxon>
        <taxon>Vairimorpha</taxon>
    </lineage>
</organism>
<comment type="caution">
    <text evidence="1">The sequence shown here is derived from an EMBL/GenBank/DDBJ whole genome shotgun (WGS) entry which is preliminary data.</text>
</comment>
<accession>A0A0F9Z7S5</accession>